<sequence length="690" mass="77623">MIPSSPALRGDHAIYASEQAQAFLLALRDMILRVDLPASIPKDNCQTPFGREGDNLLTSLREFISRVVHNGSSPSKWDTLRDESDTTAVSSERLSSALVIKMSNGNVDIEMDSEETSASSFDIPQAVKGIDDSAMDVESTLESSDDLIQPQQPQSRRITLENVALTILHQYVFNTMPIRLLQVEIHESQCKIALLDRSGIYRHLAAKVQAIFDRAKCIASARIVAKEGNLEPKVATVWVVRRFIRKVAKYAILSHTWFRGPSGDVTYDDWIKGAFDKQQPGYQKLVNFCRVSATHHGITLGWMDTVCINKESSAKLDESIRSMYKWYQKGELCITYLSETITLSEMHNDAWFTRGWTLQELIAPSRTRFYGAHWDPLTQSPNDKNEPIVIEQIERATTITGNELARSTGAYTLLPIPISRRMQWAAKRKVTREEDIAYSLMGIFNISISIAYGEGARQAFSRLVREILNSTKTNVLDIFNWGGTPLEGTLSSLLPTSPEAYLVRSTDTMLDLKPQLEPLTLTHLGIRIPILLMSASPITTEYFDWVRKQVGEYYATVKFSLPKSSPYGSIPLSYNLVDDTSQGFPVNGLMTLKKIAFGVLNFEGDNSRVVLPSTCLAVPLLYAGDLADVPAFGKFTRIHTVAPIVFRLRIWKDKGSTEDMDKSDDENDWPFYIYKNELAKKKMRLVNAYL</sequence>
<evidence type="ECO:0000313" key="3">
    <source>
        <dbReference type="Proteomes" id="UP000807469"/>
    </source>
</evidence>
<dbReference type="PANTHER" id="PTHR10622:SF12">
    <property type="entry name" value="HET DOMAIN-CONTAINING PROTEIN"/>
    <property type="match status" value="1"/>
</dbReference>
<evidence type="ECO:0000259" key="1">
    <source>
        <dbReference type="Pfam" id="PF06985"/>
    </source>
</evidence>
<reference evidence="2" key="1">
    <citation type="submission" date="2020-11" db="EMBL/GenBank/DDBJ databases">
        <authorList>
            <consortium name="DOE Joint Genome Institute"/>
            <person name="Ahrendt S."/>
            <person name="Riley R."/>
            <person name="Andreopoulos W."/>
            <person name="Labutti K."/>
            <person name="Pangilinan J."/>
            <person name="Ruiz-Duenas F.J."/>
            <person name="Barrasa J.M."/>
            <person name="Sanchez-Garcia M."/>
            <person name="Camarero S."/>
            <person name="Miyauchi S."/>
            <person name="Serrano A."/>
            <person name="Linde D."/>
            <person name="Babiker R."/>
            <person name="Drula E."/>
            <person name="Ayuso-Fernandez I."/>
            <person name="Pacheco R."/>
            <person name="Padilla G."/>
            <person name="Ferreira P."/>
            <person name="Barriuso J."/>
            <person name="Kellner H."/>
            <person name="Castanera R."/>
            <person name="Alfaro M."/>
            <person name="Ramirez L."/>
            <person name="Pisabarro A.G."/>
            <person name="Kuo A."/>
            <person name="Tritt A."/>
            <person name="Lipzen A."/>
            <person name="He G."/>
            <person name="Yan M."/>
            <person name="Ng V."/>
            <person name="Cullen D."/>
            <person name="Martin F."/>
            <person name="Rosso M.-N."/>
            <person name="Henrissat B."/>
            <person name="Hibbett D."/>
            <person name="Martinez A.T."/>
            <person name="Grigoriev I.V."/>
        </authorList>
    </citation>
    <scope>NUCLEOTIDE SEQUENCE</scope>
    <source>
        <strain evidence="2">CIRM-BRFM 674</strain>
    </source>
</reference>
<dbReference type="AlphaFoldDB" id="A0A9P5YW25"/>
<proteinExistence type="predicted"/>
<comment type="caution">
    <text evidence="2">The sequence shown here is derived from an EMBL/GenBank/DDBJ whole genome shotgun (WGS) entry which is preliminary data.</text>
</comment>
<organism evidence="2 3">
    <name type="scientific">Pholiota conissans</name>
    <dbReference type="NCBI Taxonomy" id="109636"/>
    <lineage>
        <taxon>Eukaryota</taxon>
        <taxon>Fungi</taxon>
        <taxon>Dikarya</taxon>
        <taxon>Basidiomycota</taxon>
        <taxon>Agaricomycotina</taxon>
        <taxon>Agaricomycetes</taxon>
        <taxon>Agaricomycetidae</taxon>
        <taxon>Agaricales</taxon>
        <taxon>Agaricineae</taxon>
        <taxon>Strophariaceae</taxon>
        <taxon>Pholiota</taxon>
    </lineage>
</organism>
<gene>
    <name evidence="2" type="ORF">BDN70DRAFT_923047</name>
</gene>
<protein>
    <recommendedName>
        <fullName evidence="1">Heterokaryon incompatibility domain-containing protein</fullName>
    </recommendedName>
</protein>
<dbReference type="InterPro" id="IPR010730">
    <property type="entry name" value="HET"/>
</dbReference>
<dbReference type="Proteomes" id="UP000807469">
    <property type="component" value="Unassembled WGS sequence"/>
</dbReference>
<name>A0A9P5YW25_9AGAR</name>
<dbReference type="EMBL" id="MU155282">
    <property type="protein sequence ID" value="KAF9476777.1"/>
    <property type="molecule type" value="Genomic_DNA"/>
</dbReference>
<dbReference type="Pfam" id="PF06985">
    <property type="entry name" value="HET"/>
    <property type="match status" value="1"/>
</dbReference>
<evidence type="ECO:0000313" key="2">
    <source>
        <dbReference type="EMBL" id="KAF9476777.1"/>
    </source>
</evidence>
<accession>A0A9P5YW25</accession>
<feature type="domain" description="Heterokaryon incompatibility" evidence="1">
    <location>
        <begin position="250"/>
        <end position="340"/>
    </location>
</feature>
<keyword evidence="3" id="KW-1185">Reference proteome</keyword>
<dbReference type="PANTHER" id="PTHR10622">
    <property type="entry name" value="HET DOMAIN-CONTAINING PROTEIN"/>
    <property type="match status" value="1"/>
</dbReference>